<evidence type="ECO:0000256" key="1">
    <source>
        <dbReference type="ARBA" id="ARBA00022598"/>
    </source>
</evidence>
<feature type="domain" description="BPL/LPL catalytic" evidence="3">
    <location>
        <begin position="81"/>
        <end position="273"/>
    </location>
</feature>
<keyword evidence="2" id="KW-0804">Transcription</keyword>
<dbReference type="GO" id="GO:0005524">
    <property type="term" value="F:ATP binding"/>
    <property type="evidence" value="ECO:0007669"/>
    <property type="project" value="UniProtKB-UniRule"/>
</dbReference>
<dbReference type="GO" id="GO:0006355">
    <property type="term" value="P:regulation of DNA-templated transcription"/>
    <property type="evidence" value="ECO:0007669"/>
    <property type="project" value="UniProtKB-UniRule"/>
</dbReference>
<feature type="binding site" evidence="2">
    <location>
        <begin position="104"/>
        <end position="106"/>
    </location>
    <ligand>
        <name>biotin</name>
        <dbReference type="ChEBI" id="CHEBI:57586"/>
    </ligand>
</feature>
<keyword evidence="2" id="KW-0238">DNA-binding</keyword>
<dbReference type="EMBL" id="CP000471">
    <property type="protein sequence ID" value="ABK43985.1"/>
    <property type="molecule type" value="Genomic_DNA"/>
</dbReference>
<dbReference type="HAMAP" id="MF_00978">
    <property type="entry name" value="Bifunct_BirA"/>
    <property type="match status" value="1"/>
</dbReference>
<reference evidence="4 5" key="2">
    <citation type="journal article" date="2012" name="Int. J. Syst. Evol. Microbiol.">
        <title>Magnetococcus marinus gen. nov., sp. nov., a marine, magnetotactic bacterium that represents a novel lineage (Magnetococcaceae fam. nov.; Magnetococcales ord. nov.) at the base of the Alphaproteobacteria.</title>
        <authorList>
            <person name="Bazylinski D.A."/>
            <person name="Williams T.J."/>
            <person name="Lefevre C.T."/>
            <person name="Berg R.J."/>
            <person name="Zhang C.L."/>
            <person name="Bowser S.S."/>
            <person name="Dean A.J."/>
            <person name="Beveridge T.J."/>
        </authorList>
    </citation>
    <scope>NUCLEOTIDE SEQUENCE [LARGE SCALE GENOMIC DNA]</scope>
    <source>
        <strain evidence="5">ATCC BAA-1437 / JCM 17883 / MC-1</strain>
    </source>
</reference>
<dbReference type="KEGG" id="mgm:Mmc1_1476"/>
<evidence type="ECO:0000256" key="2">
    <source>
        <dbReference type="HAMAP-Rule" id="MF_00978"/>
    </source>
</evidence>
<feature type="binding site" evidence="2">
    <location>
        <begin position="132"/>
        <end position="134"/>
    </location>
    <ligand>
        <name>biotin</name>
        <dbReference type="ChEBI" id="CHEBI:57586"/>
    </ligand>
</feature>
<dbReference type="CDD" id="cd16442">
    <property type="entry name" value="BPL"/>
    <property type="match status" value="1"/>
</dbReference>
<feature type="binding site" evidence="2">
    <location>
        <position position="128"/>
    </location>
    <ligand>
        <name>biotin</name>
        <dbReference type="ChEBI" id="CHEBI:57586"/>
    </ligand>
</feature>
<dbReference type="Pfam" id="PF03099">
    <property type="entry name" value="BPL_LplA_LipB"/>
    <property type="match status" value="1"/>
</dbReference>
<evidence type="ECO:0000313" key="5">
    <source>
        <dbReference type="Proteomes" id="UP000002586"/>
    </source>
</evidence>
<dbReference type="Proteomes" id="UP000002586">
    <property type="component" value="Chromosome"/>
</dbReference>
<dbReference type="Gene3D" id="2.30.30.100">
    <property type="match status" value="1"/>
</dbReference>
<keyword evidence="2" id="KW-0067">ATP-binding</keyword>
<feature type="binding site" evidence="2">
    <location>
        <position position="200"/>
    </location>
    <ligand>
        <name>biotin</name>
        <dbReference type="ChEBI" id="CHEBI:57586"/>
    </ligand>
</feature>
<protein>
    <recommendedName>
        <fullName evidence="2">Bifunctional ligase/repressor BirA</fullName>
    </recommendedName>
    <alternativeName>
        <fullName evidence="2">Biotin--[acetyl-CoA-carboxylase] ligase</fullName>
        <ecNumber evidence="2">6.3.4.15</ecNumber>
    </alternativeName>
    <alternativeName>
        <fullName evidence="2">Biotin--protein ligase</fullName>
    </alternativeName>
    <alternativeName>
        <fullName evidence="2">Biotin-[acetyl-CoA carboxylase] synthetase</fullName>
    </alternativeName>
</protein>
<dbReference type="InterPro" id="IPR013196">
    <property type="entry name" value="HTH_11"/>
</dbReference>
<keyword evidence="2" id="KW-0805">Transcription regulation</keyword>
<keyword evidence="5" id="KW-1185">Reference proteome</keyword>
<keyword evidence="2" id="KW-0678">Repressor</keyword>
<dbReference type="NCBIfam" id="TIGR00121">
    <property type="entry name" value="birA_ligase"/>
    <property type="match status" value="1"/>
</dbReference>
<dbReference type="GO" id="GO:0005737">
    <property type="term" value="C:cytoplasm"/>
    <property type="evidence" value="ECO:0007669"/>
    <property type="project" value="TreeGrafter"/>
</dbReference>
<dbReference type="Gene3D" id="1.10.10.10">
    <property type="entry name" value="Winged helix-like DNA-binding domain superfamily/Winged helix DNA-binding domain"/>
    <property type="match status" value="1"/>
</dbReference>
<comment type="function">
    <text evidence="2">Acts both as a biotin--[acetyl-CoA-carboxylase] ligase and a repressor.</text>
</comment>
<gene>
    <name evidence="2" type="primary">birA</name>
    <name evidence="4" type="ordered locus">Mmc1_1476</name>
</gene>
<dbReference type="InterPro" id="IPR036390">
    <property type="entry name" value="WH_DNA-bd_sf"/>
</dbReference>
<dbReference type="AlphaFoldDB" id="A0L7P2"/>
<proteinExistence type="inferred from homology"/>
<name>A0L7P2_MAGMM</name>
<dbReference type="STRING" id="156889.Mmc1_1476"/>
<dbReference type="eggNOG" id="COG0340">
    <property type="taxonomic scope" value="Bacteria"/>
</dbReference>
<comment type="similarity">
    <text evidence="2">Belongs to the biotin--protein ligase family.</text>
</comment>
<comment type="catalytic activity">
    <reaction evidence="2">
        <text>biotin + L-lysyl-[protein] + ATP = N(6)-biotinyl-L-lysyl-[protein] + AMP + diphosphate + H(+)</text>
        <dbReference type="Rhea" id="RHEA:11756"/>
        <dbReference type="Rhea" id="RHEA-COMP:9752"/>
        <dbReference type="Rhea" id="RHEA-COMP:10505"/>
        <dbReference type="ChEBI" id="CHEBI:15378"/>
        <dbReference type="ChEBI" id="CHEBI:29969"/>
        <dbReference type="ChEBI" id="CHEBI:30616"/>
        <dbReference type="ChEBI" id="CHEBI:33019"/>
        <dbReference type="ChEBI" id="CHEBI:57586"/>
        <dbReference type="ChEBI" id="CHEBI:83144"/>
        <dbReference type="ChEBI" id="CHEBI:456215"/>
        <dbReference type="EC" id="6.3.4.15"/>
    </reaction>
</comment>
<dbReference type="SUPFAM" id="SSF50037">
    <property type="entry name" value="C-terminal domain of transcriptional repressors"/>
    <property type="match status" value="1"/>
</dbReference>
<reference evidence="5" key="1">
    <citation type="journal article" date="2009" name="Appl. Environ. Microbiol.">
        <title>Complete genome sequence of the chemolithoautotrophic marine magnetotactic coccus strain MC-1.</title>
        <authorList>
            <person name="Schubbe S."/>
            <person name="Williams T.J."/>
            <person name="Xie G."/>
            <person name="Kiss H.E."/>
            <person name="Brettin T.S."/>
            <person name="Martinez D."/>
            <person name="Ross C.A."/>
            <person name="Schuler D."/>
            <person name="Cox B.L."/>
            <person name="Nealson K.H."/>
            <person name="Bazylinski D.A."/>
        </authorList>
    </citation>
    <scope>NUCLEOTIDE SEQUENCE [LARGE SCALE GENOMIC DNA]</scope>
    <source>
        <strain evidence="5">ATCC BAA-1437 / JCM 17883 / MC-1</strain>
    </source>
</reference>
<keyword evidence="2" id="KW-0092">Biotin</keyword>
<keyword evidence="1 2" id="KW-0436">Ligase</keyword>
<dbReference type="InterPro" id="IPR008988">
    <property type="entry name" value="Transcriptional_repressor_C"/>
</dbReference>
<dbReference type="SUPFAM" id="SSF46785">
    <property type="entry name" value="Winged helix' DNA-binding domain"/>
    <property type="match status" value="1"/>
</dbReference>
<accession>A0L7P2</accession>
<keyword evidence="2" id="KW-0547">Nucleotide-binding</keyword>
<dbReference type="PANTHER" id="PTHR12835:SF5">
    <property type="entry name" value="BIOTIN--PROTEIN LIGASE"/>
    <property type="match status" value="1"/>
</dbReference>
<sequence length="338" mass="37025">MVEKMAKGALSSLDEKLVALLVAHGEIPCSGAAIGAGLGISRAAVWKHIQGLRQRGYRIEALHRRGYRLLGEPDFPSLERMQPYLTALSLLHPKQAYFFAETDSTNARASQLARDGAPEGTLCCADAQSGGRGRMQRVWVSPAGENLYFSVVLKPAIAPNDAAQITLLAGLALAQTLRDDLHIEDLYLKWPNDILIGGRKVAGILTEMMAEPERVRYIVVGVGVNVNGRVGDMPADLQCIATTLRESSGRSFDRSQLLARFLDRLGYWYRQFLQGGFAPLRESWLQYGDIQGRRVRVNFYAESFTGVAESMDQNGCLLVTRDDTGALTTVVAGDVNLL</sequence>
<dbReference type="InterPro" id="IPR004143">
    <property type="entry name" value="BPL_LPL_catalytic"/>
</dbReference>
<dbReference type="eggNOG" id="COG1654">
    <property type="taxonomic scope" value="Bacteria"/>
</dbReference>
<dbReference type="Gene3D" id="3.30.930.10">
    <property type="entry name" value="Bira Bifunctional Protein, Domain 2"/>
    <property type="match status" value="1"/>
</dbReference>
<dbReference type="InterPro" id="IPR036388">
    <property type="entry name" value="WH-like_DNA-bd_sf"/>
</dbReference>
<dbReference type="EC" id="6.3.4.15" evidence="2"/>
<feature type="DNA-binding region" description="H-T-H motif" evidence="2">
    <location>
        <begin position="31"/>
        <end position="50"/>
    </location>
</feature>
<dbReference type="HOGENOM" id="CLU_051096_0_0_5"/>
<dbReference type="InterPro" id="IPR045864">
    <property type="entry name" value="aa-tRNA-synth_II/BPL/LPL"/>
</dbReference>
<dbReference type="Pfam" id="PF08279">
    <property type="entry name" value="HTH_11"/>
    <property type="match status" value="1"/>
</dbReference>
<dbReference type="GO" id="GO:0003677">
    <property type="term" value="F:DNA binding"/>
    <property type="evidence" value="ECO:0007669"/>
    <property type="project" value="UniProtKB-UniRule"/>
</dbReference>
<evidence type="ECO:0000313" key="4">
    <source>
        <dbReference type="EMBL" id="ABK43985.1"/>
    </source>
</evidence>
<dbReference type="SUPFAM" id="SSF55681">
    <property type="entry name" value="Class II aaRS and biotin synthetases"/>
    <property type="match status" value="1"/>
</dbReference>
<organism evidence="4 5">
    <name type="scientific">Magnetococcus marinus (strain ATCC BAA-1437 / JCM 17883 / MC-1)</name>
    <dbReference type="NCBI Taxonomy" id="156889"/>
    <lineage>
        <taxon>Bacteria</taxon>
        <taxon>Pseudomonadati</taxon>
        <taxon>Pseudomonadota</taxon>
        <taxon>Magnetococcia</taxon>
        <taxon>Magnetococcales</taxon>
        <taxon>Magnetococcaceae</taxon>
        <taxon>Magnetococcus</taxon>
    </lineage>
</organism>
<dbReference type="GO" id="GO:0004077">
    <property type="term" value="F:biotin--[biotin carboxyl-carrier protein] ligase activity"/>
    <property type="evidence" value="ECO:0007669"/>
    <property type="project" value="UniProtKB-UniRule"/>
</dbReference>
<dbReference type="InterPro" id="IPR030855">
    <property type="entry name" value="Bifunct_BirA"/>
</dbReference>
<dbReference type="PROSITE" id="PS51733">
    <property type="entry name" value="BPL_LPL_CATALYTIC"/>
    <property type="match status" value="1"/>
</dbReference>
<dbReference type="InterPro" id="IPR004408">
    <property type="entry name" value="Biotin_CoA_COase_ligase"/>
</dbReference>
<evidence type="ECO:0000259" key="3">
    <source>
        <dbReference type="PROSITE" id="PS51733"/>
    </source>
</evidence>
<dbReference type="PANTHER" id="PTHR12835">
    <property type="entry name" value="BIOTIN PROTEIN LIGASE"/>
    <property type="match status" value="1"/>
</dbReference>